<protein>
    <submittedName>
        <fullName evidence="2">Uncharacterized protein</fullName>
    </submittedName>
</protein>
<accession>A0AAE0MJD3</accession>
<comment type="caution">
    <text evidence="2">The sequence shown here is derived from an EMBL/GenBank/DDBJ whole genome shotgun (WGS) entry which is preliminary data.</text>
</comment>
<dbReference type="Proteomes" id="UP001278500">
    <property type="component" value="Unassembled WGS sequence"/>
</dbReference>
<dbReference type="AlphaFoldDB" id="A0AAE0MJD3"/>
<reference evidence="2" key="2">
    <citation type="submission" date="2023-06" db="EMBL/GenBank/DDBJ databases">
        <authorList>
            <consortium name="Lawrence Berkeley National Laboratory"/>
            <person name="Haridas S."/>
            <person name="Hensen N."/>
            <person name="Bonometti L."/>
            <person name="Westerberg I."/>
            <person name="Brannstrom I.O."/>
            <person name="Guillou S."/>
            <person name="Cros-Aarteil S."/>
            <person name="Calhoun S."/>
            <person name="Kuo A."/>
            <person name="Mondo S."/>
            <person name="Pangilinan J."/>
            <person name="Riley R."/>
            <person name="Labutti K."/>
            <person name="Andreopoulos B."/>
            <person name="Lipzen A."/>
            <person name="Chen C."/>
            <person name="Yanf M."/>
            <person name="Daum C."/>
            <person name="Ng V."/>
            <person name="Clum A."/>
            <person name="Steindorff A."/>
            <person name="Ohm R."/>
            <person name="Martin F."/>
            <person name="Silar P."/>
            <person name="Natvig D."/>
            <person name="Lalanne C."/>
            <person name="Gautier V."/>
            <person name="Ament-Velasquez S.L."/>
            <person name="Kruys A."/>
            <person name="Hutchinson M.I."/>
            <person name="Powell A.J."/>
            <person name="Barry K."/>
            <person name="Miller A.N."/>
            <person name="Grigoriev I.V."/>
            <person name="Debuchy R."/>
            <person name="Gladieux P."/>
            <person name="Thoren M.H."/>
            <person name="Johannesson H."/>
        </authorList>
    </citation>
    <scope>NUCLEOTIDE SEQUENCE</scope>
    <source>
        <strain evidence="2">CBS 560.94</strain>
    </source>
</reference>
<reference evidence="2" key="1">
    <citation type="journal article" date="2023" name="Mol. Phylogenet. Evol.">
        <title>Genome-scale phylogeny and comparative genomics of the fungal order Sordariales.</title>
        <authorList>
            <person name="Hensen N."/>
            <person name="Bonometti L."/>
            <person name="Westerberg I."/>
            <person name="Brannstrom I.O."/>
            <person name="Guillou S."/>
            <person name="Cros-Aarteil S."/>
            <person name="Calhoun S."/>
            <person name="Haridas S."/>
            <person name="Kuo A."/>
            <person name="Mondo S."/>
            <person name="Pangilinan J."/>
            <person name="Riley R."/>
            <person name="LaButti K."/>
            <person name="Andreopoulos B."/>
            <person name="Lipzen A."/>
            <person name="Chen C."/>
            <person name="Yan M."/>
            <person name="Daum C."/>
            <person name="Ng V."/>
            <person name="Clum A."/>
            <person name="Steindorff A."/>
            <person name="Ohm R.A."/>
            <person name="Martin F."/>
            <person name="Silar P."/>
            <person name="Natvig D.O."/>
            <person name="Lalanne C."/>
            <person name="Gautier V."/>
            <person name="Ament-Velasquez S.L."/>
            <person name="Kruys A."/>
            <person name="Hutchinson M.I."/>
            <person name="Powell A.J."/>
            <person name="Barry K."/>
            <person name="Miller A.N."/>
            <person name="Grigoriev I.V."/>
            <person name="Debuchy R."/>
            <person name="Gladieux P."/>
            <person name="Hiltunen Thoren M."/>
            <person name="Johannesson H."/>
        </authorList>
    </citation>
    <scope>NUCLEOTIDE SEQUENCE</scope>
    <source>
        <strain evidence="2">CBS 560.94</strain>
    </source>
</reference>
<feature type="compositionally biased region" description="Polar residues" evidence="1">
    <location>
        <begin position="179"/>
        <end position="204"/>
    </location>
</feature>
<organism evidence="2 3">
    <name type="scientific">Neurospora tetraspora</name>
    <dbReference type="NCBI Taxonomy" id="94610"/>
    <lineage>
        <taxon>Eukaryota</taxon>
        <taxon>Fungi</taxon>
        <taxon>Dikarya</taxon>
        <taxon>Ascomycota</taxon>
        <taxon>Pezizomycotina</taxon>
        <taxon>Sordariomycetes</taxon>
        <taxon>Sordariomycetidae</taxon>
        <taxon>Sordariales</taxon>
        <taxon>Sordariaceae</taxon>
        <taxon>Neurospora</taxon>
    </lineage>
</organism>
<evidence type="ECO:0000313" key="2">
    <source>
        <dbReference type="EMBL" id="KAK3334370.1"/>
    </source>
</evidence>
<evidence type="ECO:0000256" key="1">
    <source>
        <dbReference type="SAM" id="MobiDB-lite"/>
    </source>
</evidence>
<dbReference type="RefSeq" id="XP_062676536.1">
    <property type="nucleotide sequence ID" value="XM_062825843.1"/>
</dbReference>
<feature type="region of interest" description="Disordered" evidence="1">
    <location>
        <begin position="62"/>
        <end position="138"/>
    </location>
</feature>
<evidence type="ECO:0000313" key="3">
    <source>
        <dbReference type="Proteomes" id="UP001278500"/>
    </source>
</evidence>
<feature type="compositionally biased region" description="Basic and acidic residues" evidence="1">
    <location>
        <begin position="90"/>
        <end position="109"/>
    </location>
</feature>
<sequence length="283" mass="31782">MVSTDSRSCWISNPYERLGDWAKQFTCKGANEPAKQDWEEEGDRVMQEKQNNLYRSLEEWAKGFEKDDEQGADGPLGREGEEWNACPQDSTEKRAIPDADDPIDNHGDDSEGTIDENTITNGENAKDQKKDKQTRCKHKSVMSGLLRTFFNSPALCEYEQETASVVQSRRDEPVVTGRSFRQSSATGTSNGHNEANSSSTSPTNIEDDYVHVARHPGMYALPRDRWNPRPPVANSLIPIEAGPCTAVRPDATNESDVEWEEDSDWDMLSDMFDTPTPECQQGK</sequence>
<gene>
    <name evidence="2" type="ORF">B0H65DRAFT_447033</name>
</gene>
<name>A0AAE0MJD3_9PEZI</name>
<keyword evidence="3" id="KW-1185">Reference proteome</keyword>
<dbReference type="GeneID" id="87862997"/>
<feature type="compositionally biased region" description="Basic and acidic residues" evidence="1">
    <location>
        <begin position="124"/>
        <end position="134"/>
    </location>
</feature>
<dbReference type="EMBL" id="JAUEPP010000011">
    <property type="protein sequence ID" value="KAK3334370.1"/>
    <property type="molecule type" value="Genomic_DNA"/>
</dbReference>
<proteinExistence type="predicted"/>
<feature type="region of interest" description="Disordered" evidence="1">
    <location>
        <begin position="160"/>
        <end position="205"/>
    </location>
</feature>